<proteinExistence type="predicted"/>
<name>A0A8S1H1B0_9PELO</name>
<dbReference type="AlphaFoldDB" id="A0A8S1H1B0"/>
<dbReference type="EMBL" id="CAJGYM010000009">
    <property type="protein sequence ID" value="CAD6188924.1"/>
    <property type="molecule type" value="Genomic_DNA"/>
</dbReference>
<evidence type="ECO:0000313" key="2">
    <source>
        <dbReference type="EMBL" id="CAD6188924.1"/>
    </source>
</evidence>
<gene>
    <name evidence="2" type="ORF">CAUJ_LOCUS4843</name>
</gene>
<evidence type="ECO:0000256" key="1">
    <source>
        <dbReference type="SAM" id="MobiDB-lite"/>
    </source>
</evidence>
<comment type="caution">
    <text evidence="2">The sequence shown here is derived from an EMBL/GenBank/DDBJ whole genome shotgun (WGS) entry which is preliminary data.</text>
</comment>
<sequence>MMIHHKLCAFGNLSFSDSLKLLKFFLDYQNSQFPFDNEQLPSGNYASEARAVQRISFQFESAATQSSPLFPKLPSDSWLLNDAFSNMPTRQYANSKKQYSQPSQKDQYKVQSDQIKRFYEISGPARTTSLDLEADEELYEDSNQPTEPHEHEDIKPLFTNLKKAIASPNQFENQTEGNAKTYVKWTCLSKHIRAAVDNYKSPPRRRQDKTGDRQRTRSPPLDTAIPFLIQYFIL</sequence>
<accession>A0A8S1H1B0</accession>
<keyword evidence="3" id="KW-1185">Reference proteome</keyword>
<protein>
    <submittedName>
        <fullName evidence="2">Uncharacterized protein</fullName>
    </submittedName>
</protein>
<feature type="region of interest" description="Disordered" evidence="1">
    <location>
        <begin position="196"/>
        <end position="220"/>
    </location>
</feature>
<reference evidence="2" key="1">
    <citation type="submission" date="2020-10" db="EMBL/GenBank/DDBJ databases">
        <authorList>
            <person name="Kikuchi T."/>
        </authorList>
    </citation>
    <scope>NUCLEOTIDE SEQUENCE</scope>
    <source>
        <strain evidence="2">NKZ352</strain>
    </source>
</reference>
<evidence type="ECO:0000313" key="3">
    <source>
        <dbReference type="Proteomes" id="UP000835052"/>
    </source>
</evidence>
<dbReference type="Proteomes" id="UP000835052">
    <property type="component" value="Unassembled WGS sequence"/>
</dbReference>
<organism evidence="2 3">
    <name type="scientific">Caenorhabditis auriculariae</name>
    <dbReference type="NCBI Taxonomy" id="2777116"/>
    <lineage>
        <taxon>Eukaryota</taxon>
        <taxon>Metazoa</taxon>
        <taxon>Ecdysozoa</taxon>
        <taxon>Nematoda</taxon>
        <taxon>Chromadorea</taxon>
        <taxon>Rhabditida</taxon>
        <taxon>Rhabditina</taxon>
        <taxon>Rhabditomorpha</taxon>
        <taxon>Rhabditoidea</taxon>
        <taxon>Rhabditidae</taxon>
        <taxon>Peloderinae</taxon>
        <taxon>Caenorhabditis</taxon>
    </lineage>
</organism>